<dbReference type="PROSITE" id="PS50893">
    <property type="entry name" value="ABC_TRANSPORTER_2"/>
    <property type="match status" value="1"/>
</dbReference>
<evidence type="ECO:0000256" key="3">
    <source>
        <dbReference type="ARBA" id="ARBA00022840"/>
    </source>
</evidence>
<evidence type="ECO:0000313" key="5">
    <source>
        <dbReference type="EMBL" id="RDU37712.1"/>
    </source>
</evidence>
<dbReference type="InterPro" id="IPR017871">
    <property type="entry name" value="ABC_transporter-like_CS"/>
</dbReference>
<evidence type="ECO:0000256" key="2">
    <source>
        <dbReference type="ARBA" id="ARBA00022741"/>
    </source>
</evidence>
<dbReference type="PANTHER" id="PTHR42781">
    <property type="entry name" value="SPERMIDINE/PUTRESCINE IMPORT ATP-BINDING PROTEIN POTA"/>
    <property type="match status" value="1"/>
</dbReference>
<dbReference type="PANTHER" id="PTHR42781:SF4">
    <property type="entry name" value="SPERMIDINE_PUTRESCINE IMPORT ATP-BINDING PROTEIN POTA"/>
    <property type="match status" value="1"/>
</dbReference>
<organism evidence="5 6">
    <name type="scientific">Neobacillus piezotolerans</name>
    <dbReference type="NCBI Taxonomy" id="2259171"/>
    <lineage>
        <taxon>Bacteria</taxon>
        <taxon>Bacillati</taxon>
        <taxon>Bacillota</taxon>
        <taxon>Bacilli</taxon>
        <taxon>Bacillales</taxon>
        <taxon>Bacillaceae</taxon>
        <taxon>Neobacillus</taxon>
    </lineage>
</organism>
<keyword evidence="6" id="KW-1185">Reference proteome</keyword>
<evidence type="ECO:0000313" key="6">
    <source>
        <dbReference type="Proteomes" id="UP000257144"/>
    </source>
</evidence>
<gene>
    <name evidence="5" type="ORF">DRW41_07740</name>
</gene>
<dbReference type="InterPro" id="IPR003593">
    <property type="entry name" value="AAA+_ATPase"/>
</dbReference>
<dbReference type="InterPro" id="IPR003439">
    <property type="entry name" value="ABC_transporter-like_ATP-bd"/>
</dbReference>
<protein>
    <submittedName>
        <fullName evidence="5">Phosphate ABC transporter ATP-binding protein</fullName>
    </submittedName>
</protein>
<comment type="caution">
    <text evidence="5">The sequence shown here is derived from an EMBL/GenBank/DDBJ whole genome shotgun (WGS) entry which is preliminary data.</text>
</comment>
<dbReference type="RefSeq" id="WP_115451383.1">
    <property type="nucleotide sequence ID" value="NZ_QNQT01000002.1"/>
</dbReference>
<keyword evidence="2" id="KW-0547">Nucleotide-binding</keyword>
<keyword evidence="1" id="KW-0813">Transport</keyword>
<dbReference type="AlphaFoldDB" id="A0A3D8GTP3"/>
<dbReference type="OrthoDB" id="9785080at2"/>
<dbReference type="InterPro" id="IPR027417">
    <property type="entry name" value="P-loop_NTPase"/>
</dbReference>
<dbReference type="PROSITE" id="PS00211">
    <property type="entry name" value="ABC_TRANSPORTER_1"/>
    <property type="match status" value="1"/>
</dbReference>
<dbReference type="GO" id="GO:0016887">
    <property type="term" value="F:ATP hydrolysis activity"/>
    <property type="evidence" value="ECO:0007669"/>
    <property type="project" value="InterPro"/>
</dbReference>
<proteinExistence type="predicted"/>
<dbReference type="SUPFAM" id="SSF52540">
    <property type="entry name" value="P-loop containing nucleoside triphosphate hydrolases"/>
    <property type="match status" value="1"/>
</dbReference>
<accession>A0A3D8GTP3</accession>
<dbReference type="Gene3D" id="3.40.50.300">
    <property type="entry name" value="P-loop containing nucleotide triphosphate hydrolases"/>
    <property type="match status" value="1"/>
</dbReference>
<dbReference type="Pfam" id="PF00005">
    <property type="entry name" value="ABC_tran"/>
    <property type="match status" value="1"/>
</dbReference>
<feature type="domain" description="ABC transporter" evidence="4">
    <location>
        <begin position="5"/>
        <end position="236"/>
    </location>
</feature>
<sequence length="239" mass="26227">MTPIVSLKGLSVKTAQKTLLNIGGLDIENGKRYIVIGLSGAGKSTLLKCIASLQSFSSGEIMLFGERMAKPNIYALRQKMVYVAQHEVLFNGSVEYNIGLGLKFRGVSKALRLEKIKEVLNLVGLAGYEKRNVESLSGGEIQRVALARALVTEPELLLLDEPTANLDPYNVQMMEQAIREYCTNNGATLILATHNINQAKRIGQYGLFIANGELTEMGQVPGMLENPDSPQLKQFLEWA</sequence>
<reference evidence="5 6" key="1">
    <citation type="submission" date="2018-07" db="EMBL/GenBank/DDBJ databases">
        <title>Bacillus sp. YLB-04 draft genome sequence.</title>
        <authorList>
            <person name="Yu L."/>
            <person name="Tang X."/>
        </authorList>
    </citation>
    <scope>NUCLEOTIDE SEQUENCE [LARGE SCALE GENOMIC DNA]</scope>
    <source>
        <strain evidence="5 6">YLB-04</strain>
    </source>
</reference>
<keyword evidence="3 5" id="KW-0067">ATP-binding</keyword>
<dbReference type="Proteomes" id="UP000257144">
    <property type="component" value="Unassembled WGS sequence"/>
</dbReference>
<dbReference type="GO" id="GO:0005524">
    <property type="term" value="F:ATP binding"/>
    <property type="evidence" value="ECO:0007669"/>
    <property type="project" value="UniProtKB-KW"/>
</dbReference>
<dbReference type="SMART" id="SM00382">
    <property type="entry name" value="AAA"/>
    <property type="match status" value="1"/>
</dbReference>
<evidence type="ECO:0000256" key="1">
    <source>
        <dbReference type="ARBA" id="ARBA00022448"/>
    </source>
</evidence>
<evidence type="ECO:0000259" key="4">
    <source>
        <dbReference type="PROSITE" id="PS50893"/>
    </source>
</evidence>
<name>A0A3D8GTP3_9BACI</name>
<dbReference type="EMBL" id="QNQT01000002">
    <property type="protein sequence ID" value="RDU37712.1"/>
    <property type="molecule type" value="Genomic_DNA"/>
</dbReference>
<dbReference type="InterPro" id="IPR050093">
    <property type="entry name" value="ABC_SmlMolc_Importer"/>
</dbReference>